<dbReference type="AlphaFoldDB" id="A0AB38TKV1"/>
<dbReference type="Proteomes" id="UP001060070">
    <property type="component" value="Plasmid unnamed"/>
</dbReference>
<dbReference type="Pfam" id="PF00535">
    <property type="entry name" value="Glycos_transf_2"/>
    <property type="match status" value="1"/>
</dbReference>
<protein>
    <submittedName>
        <fullName evidence="2">Glycosyltransferase family 2 protein</fullName>
    </submittedName>
</protein>
<geneLocation type="plasmid" evidence="2 3">
    <name>unnamed</name>
</geneLocation>
<feature type="domain" description="Glycosyltransferase 2-like" evidence="1">
    <location>
        <begin position="6"/>
        <end position="119"/>
    </location>
</feature>
<reference evidence="2 3" key="1">
    <citation type="journal article" date="2022" name="Microbiol. Resour. Announc.">
        <title>Complete Genome Sequence of Mesorhizobium ciceri Strain R30, a Rhizobium Used as a Commercial Inoculant for Chickpea in Argentina.</title>
        <authorList>
            <person name="Foresto E."/>
            <person name="Revale S."/>
            <person name="Primo E."/>
            <person name="Nievas F."/>
            <person name="Carezzano E."/>
            <person name="Puente M."/>
            <person name="Alzari P."/>
            <person name="Mart M."/>
            <person name="Ben-Assaya M."/>
            <person name="Mornico D."/>
            <person name="Santoro M."/>
            <person name="Mart F."/>
            <person name="Giordano W."/>
            <person name="Bogino P."/>
        </authorList>
    </citation>
    <scope>NUCLEOTIDE SEQUENCE [LARGE SCALE GENOMIC DNA]</scope>
    <source>
        <strain evidence="2 3">R30</strain>
    </source>
</reference>
<dbReference type="PANTHER" id="PTHR43685">
    <property type="entry name" value="GLYCOSYLTRANSFERASE"/>
    <property type="match status" value="1"/>
</dbReference>
<proteinExistence type="predicted"/>
<dbReference type="CDD" id="cd00761">
    <property type="entry name" value="Glyco_tranf_GTA_type"/>
    <property type="match status" value="1"/>
</dbReference>
<dbReference type="RefSeq" id="WP_024505411.1">
    <property type="nucleotide sequence ID" value="NZ_CP015063.1"/>
</dbReference>
<gene>
    <name evidence="2" type="ORF">LRP29_31940</name>
</gene>
<dbReference type="EMBL" id="CP088148">
    <property type="protein sequence ID" value="UTU55323.1"/>
    <property type="molecule type" value="Genomic_DNA"/>
</dbReference>
<dbReference type="InterPro" id="IPR029044">
    <property type="entry name" value="Nucleotide-diphossugar_trans"/>
</dbReference>
<keyword evidence="3" id="KW-1185">Reference proteome</keyword>
<organism evidence="2 3">
    <name type="scientific">Mesorhizobium ciceri</name>
    <dbReference type="NCBI Taxonomy" id="39645"/>
    <lineage>
        <taxon>Bacteria</taxon>
        <taxon>Pseudomonadati</taxon>
        <taxon>Pseudomonadota</taxon>
        <taxon>Alphaproteobacteria</taxon>
        <taxon>Hyphomicrobiales</taxon>
        <taxon>Phyllobacteriaceae</taxon>
        <taxon>Mesorhizobium</taxon>
    </lineage>
</organism>
<evidence type="ECO:0000313" key="2">
    <source>
        <dbReference type="EMBL" id="UTU55323.1"/>
    </source>
</evidence>
<sequence length="336" mass="36314">MPSINVVIPCYNADRFLAQCIRSVLSQGIDDLRIVVIDNASTDDSVEVARRLAAQDSRVEVVCHARNVGPIASFNEGVELARGDYFILLCADDLLTDGSLQRAVDVLESNPGAAFAIGSDLSMIEGKDFAEPSQPDGWRVTAGARFIEDCCRHLGHLGVSLALGAVLVRMTAQKAVGHYRASLAHAPDLEMVLRLARLGSIVEFEGALGIRRVHAAQITVVHFSDKLTQLKEREAVFASFFSCEGAAMPAASGLRRMAMRRVADAAYWSAVSHIVRGRTACGVELLRYSFSLSPILRLFPPLGHLYRTKGAVRRALAVVSGRSGSSTRQVEHADTA</sequence>
<dbReference type="SUPFAM" id="SSF53448">
    <property type="entry name" value="Nucleotide-diphospho-sugar transferases"/>
    <property type="match status" value="1"/>
</dbReference>
<evidence type="ECO:0000313" key="3">
    <source>
        <dbReference type="Proteomes" id="UP001060070"/>
    </source>
</evidence>
<keyword evidence="2" id="KW-0614">Plasmid</keyword>
<dbReference type="Gene3D" id="3.90.550.10">
    <property type="entry name" value="Spore Coat Polysaccharide Biosynthesis Protein SpsA, Chain A"/>
    <property type="match status" value="1"/>
</dbReference>
<accession>A0AB38TKV1</accession>
<dbReference type="InterPro" id="IPR001173">
    <property type="entry name" value="Glyco_trans_2-like"/>
</dbReference>
<dbReference type="PANTHER" id="PTHR43685:SF2">
    <property type="entry name" value="GLYCOSYLTRANSFERASE 2-LIKE DOMAIN-CONTAINING PROTEIN"/>
    <property type="match status" value="1"/>
</dbReference>
<evidence type="ECO:0000259" key="1">
    <source>
        <dbReference type="Pfam" id="PF00535"/>
    </source>
</evidence>
<dbReference type="KEGG" id="mcic:A4R28_33110"/>
<name>A0AB38TKV1_9HYPH</name>
<dbReference type="InterPro" id="IPR050834">
    <property type="entry name" value="Glycosyltransf_2"/>
</dbReference>